<keyword evidence="3 7" id="KW-0808">Transferase</keyword>
<dbReference type="GO" id="GO:0016779">
    <property type="term" value="F:nucleotidyltransferase activity"/>
    <property type="evidence" value="ECO:0007669"/>
    <property type="project" value="UniProtKB-KW"/>
</dbReference>
<evidence type="ECO:0000256" key="8">
    <source>
        <dbReference type="SAM" id="MobiDB-lite"/>
    </source>
</evidence>
<dbReference type="EC" id="2.4.2.31" evidence="7"/>
<dbReference type="Gene3D" id="3.90.176.10">
    <property type="entry name" value="Toxin ADP-ribosyltransferase, Chain A, domain 1"/>
    <property type="match status" value="1"/>
</dbReference>
<feature type="region of interest" description="Disordered" evidence="8">
    <location>
        <begin position="200"/>
        <end position="225"/>
    </location>
</feature>
<evidence type="ECO:0000256" key="4">
    <source>
        <dbReference type="ARBA" id="ARBA00022695"/>
    </source>
</evidence>
<dbReference type="Gene3D" id="2.30.30.100">
    <property type="match status" value="3"/>
</dbReference>
<name>A0A813VNW5_9BILA</name>
<evidence type="ECO:0000313" key="12">
    <source>
        <dbReference type="Proteomes" id="UP000663854"/>
    </source>
</evidence>
<feature type="transmembrane region" description="Helical" evidence="9">
    <location>
        <begin position="469"/>
        <end position="490"/>
    </location>
</feature>
<feature type="compositionally biased region" description="Basic and acidic residues" evidence="8">
    <location>
        <begin position="215"/>
        <end position="225"/>
    </location>
</feature>
<comment type="similarity">
    <text evidence="1 7">Belongs to the Arg-specific ADP-ribosyltransferase family.</text>
</comment>
<dbReference type="SUPFAM" id="SSF56399">
    <property type="entry name" value="ADP-ribosylation"/>
    <property type="match status" value="1"/>
</dbReference>
<evidence type="ECO:0000256" key="6">
    <source>
        <dbReference type="ARBA" id="ARBA00047597"/>
    </source>
</evidence>
<comment type="caution">
    <text evidence="11">The sequence shown here is derived from an EMBL/GenBank/DDBJ whole genome shotgun (WGS) entry which is preliminary data.</text>
</comment>
<feature type="compositionally biased region" description="Basic residues" evidence="8">
    <location>
        <begin position="52"/>
        <end position="61"/>
    </location>
</feature>
<keyword evidence="4" id="KW-0548">Nucleotidyltransferase</keyword>
<dbReference type="PANTHER" id="PTHR46580">
    <property type="entry name" value="SENSOR KINASE-RELATED"/>
    <property type="match status" value="1"/>
</dbReference>
<dbReference type="Pfam" id="PF01129">
    <property type="entry name" value="ART"/>
    <property type="match status" value="1"/>
</dbReference>
<dbReference type="Proteomes" id="UP000663870">
    <property type="component" value="Unassembled WGS sequence"/>
</dbReference>
<keyword evidence="7" id="KW-0521">NADP</keyword>
<sequence length="844" mass="94726">MSSKQLSNEHWYTSNKININTEDWNNFELQYADNLPTFHDYDTYNRQDHYQNHQHHEHRDRRHPEHRDRRHHEHRDRHHHHHHHSPRKPKIHNQQKSNEKSVQYIDPSNQQSIINFNNLNMNHLPNVIPDAFYNENQHTQHVNDNGPKKRKKKVTRKNVEIINDSMNDLNELVSSLGEKERVNQGHVYVQDRNVDYTSGHNETEKQRVAQPPVVEENKQVTSEAEKLGTDEAPIIEYAEEPLLPLVDACAPLIDILHDLSVYVNMALEETPEEPPDGLTFNESAAIRLYTIEWTSPHRSLYSMLNYTLKNCSREELRPYFKYMKLFLTALVKLPCSPSLTVWRGVTKNLSAEFPPGTPVTWWSFSSTTTELSVLENTMYLGTTGARTLFSVEAINGRTIRAHSHFVTEDEILLLPGTHMIVQSQFSPASDLYIIHLKQVIPNETLLQPPFEGACLYPKNTRPWYRKKRIVIPLALLVTMCIVATVIGAILGTRAANKEPPYVFINPFSSSTISDIDGSPASLVYGHFNSDKYIDLAILNYGGQSIDILVGNANGNYLTPTTADTGLGPVFVTLCTLGGNKTRYLIVVNKEDGTISVLEINEDGTLDFQMYYAVGNEPISALCGDFDNNSVIDVAVLNRYQYDVGTDPISMISADFNNDLKLDLVLVNQGGNNIGVLIGDIDGNFQTPVMYDVGKQPTFVVLGDFNNDTKLDLAVSNNGSTFISVLFGNENGTFQTQVPCEVGNGTNTVAVADLNNDGILDLVATISGESNVIVLFGNRNGSFQGGVKYQISTNSTAMIAADFNNDSRPDLALTNMDDNTISILINYGNGTFQSQVKYNFRSDSG</sequence>
<dbReference type="Pfam" id="PF13517">
    <property type="entry name" value="FG-GAP_3"/>
    <property type="match status" value="1"/>
</dbReference>
<dbReference type="EMBL" id="CAJNOH010000078">
    <property type="protein sequence ID" value="CAF0846006.1"/>
    <property type="molecule type" value="Genomic_DNA"/>
</dbReference>
<keyword evidence="2 7" id="KW-0328">Glycosyltransferase</keyword>
<dbReference type="PROSITE" id="PS51996">
    <property type="entry name" value="TR_MART"/>
    <property type="match status" value="1"/>
</dbReference>
<dbReference type="EMBL" id="CAJNOL010000080">
    <property type="protein sequence ID" value="CAF0824423.1"/>
    <property type="molecule type" value="Genomic_DNA"/>
</dbReference>
<organism evidence="11 12">
    <name type="scientific">Rotaria sordida</name>
    <dbReference type="NCBI Taxonomy" id="392033"/>
    <lineage>
        <taxon>Eukaryota</taxon>
        <taxon>Metazoa</taxon>
        <taxon>Spiralia</taxon>
        <taxon>Gnathifera</taxon>
        <taxon>Rotifera</taxon>
        <taxon>Eurotatoria</taxon>
        <taxon>Bdelloidea</taxon>
        <taxon>Philodinida</taxon>
        <taxon>Philodinidae</taxon>
        <taxon>Rotaria</taxon>
    </lineage>
</organism>
<dbReference type="SUPFAM" id="SSF69318">
    <property type="entry name" value="Integrin alpha N-terminal domain"/>
    <property type="match status" value="1"/>
</dbReference>
<evidence type="ECO:0000313" key="10">
    <source>
        <dbReference type="EMBL" id="CAF0824423.1"/>
    </source>
</evidence>
<keyword evidence="5" id="KW-0732">Signal</keyword>
<keyword evidence="13" id="KW-1185">Reference proteome</keyword>
<evidence type="ECO:0000256" key="1">
    <source>
        <dbReference type="ARBA" id="ARBA00009558"/>
    </source>
</evidence>
<keyword evidence="9" id="KW-0812">Transmembrane</keyword>
<evidence type="ECO:0000313" key="11">
    <source>
        <dbReference type="EMBL" id="CAF0846006.1"/>
    </source>
</evidence>
<gene>
    <name evidence="10" type="ORF">JXQ802_LOCUS5371</name>
    <name evidence="11" type="ORF">PYM288_LOCUS6818</name>
</gene>
<dbReference type="Proteomes" id="UP000663854">
    <property type="component" value="Unassembled WGS sequence"/>
</dbReference>
<keyword evidence="9" id="KW-0472">Membrane</keyword>
<evidence type="ECO:0000256" key="2">
    <source>
        <dbReference type="ARBA" id="ARBA00022676"/>
    </source>
</evidence>
<evidence type="ECO:0000256" key="7">
    <source>
        <dbReference type="RuleBase" id="RU361228"/>
    </source>
</evidence>
<dbReference type="InterPro" id="IPR000768">
    <property type="entry name" value="ART"/>
</dbReference>
<feature type="region of interest" description="Disordered" evidence="8">
    <location>
        <begin position="51"/>
        <end position="100"/>
    </location>
</feature>
<dbReference type="InterPro" id="IPR013517">
    <property type="entry name" value="FG-GAP"/>
</dbReference>
<accession>A0A813VNW5</accession>
<evidence type="ECO:0000313" key="13">
    <source>
        <dbReference type="Proteomes" id="UP000663870"/>
    </source>
</evidence>
<keyword evidence="9" id="KW-1133">Transmembrane helix</keyword>
<dbReference type="GO" id="GO:0106274">
    <property type="term" value="F:NAD+-protein-arginine ADP-ribosyltransferase activity"/>
    <property type="evidence" value="ECO:0007669"/>
    <property type="project" value="UniProtKB-EC"/>
</dbReference>
<evidence type="ECO:0000256" key="9">
    <source>
        <dbReference type="SAM" id="Phobius"/>
    </source>
</evidence>
<proteinExistence type="inferred from homology"/>
<dbReference type="InterPro" id="IPR028994">
    <property type="entry name" value="Integrin_alpha_N"/>
</dbReference>
<dbReference type="AlphaFoldDB" id="A0A813VNW5"/>
<comment type="catalytic activity">
    <reaction evidence="6 7">
        <text>L-arginyl-[protein] + NAD(+) = N(omega)-(ADP-D-ribosyl)-L-arginyl-[protein] + nicotinamide + H(+)</text>
        <dbReference type="Rhea" id="RHEA:19149"/>
        <dbReference type="Rhea" id="RHEA-COMP:10532"/>
        <dbReference type="Rhea" id="RHEA-COMP:15087"/>
        <dbReference type="ChEBI" id="CHEBI:15378"/>
        <dbReference type="ChEBI" id="CHEBI:17154"/>
        <dbReference type="ChEBI" id="CHEBI:29965"/>
        <dbReference type="ChEBI" id="CHEBI:57540"/>
        <dbReference type="ChEBI" id="CHEBI:142554"/>
        <dbReference type="EC" id="2.4.2.31"/>
    </reaction>
</comment>
<evidence type="ECO:0000256" key="3">
    <source>
        <dbReference type="ARBA" id="ARBA00022679"/>
    </source>
</evidence>
<protein>
    <recommendedName>
        <fullName evidence="7">NAD(P)(+)--arginine ADP-ribosyltransferase</fullName>
        <ecNumber evidence="7">2.4.2.31</ecNumber>
    </recommendedName>
    <alternativeName>
        <fullName evidence="7">Mono(ADP-ribosyl)transferase</fullName>
    </alternativeName>
</protein>
<keyword evidence="7" id="KW-0520">NAD</keyword>
<evidence type="ECO:0000256" key="5">
    <source>
        <dbReference type="ARBA" id="ARBA00022729"/>
    </source>
</evidence>
<reference evidence="11" key="1">
    <citation type="submission" date="2021-02" db="EMBL/GenBank/DDBJ databases">
        <authorList>
            <person name="Nowell W R."/>
        </authorList>
    </citation>
    <scope>NUCLEOTIDE SEQUENCE</scope>
</reference>
<feature type="compositionally biased region" description="Basic residues" evidence="8">
    <location>
        <begin position="68"/>
        <end position="93"/>
    </location>
</feature>